<reference evidence="4" key="1">
    <citation type="submission" date="2016-10" db="EMBL/GenBank/DDBJ databases">
        <authorList>
            <person name="Varghese N."/>
            <person name="Submissions S."/>
        </authorList>
    </citation>
    <scope>NUCLEOTIDE SEQUENCE [LARGE SCALE GENOMIC DNA]</scope>
    <source>
        <strain evidence="4">CGMCC 1.10683</strain>
    </source>
</reference>
<feature type="domain" description="VWFA" evidence="2">
    <location>
        <begin position="143"/>
        <end position="477"/>
    </location>
</feature>
<accession>A0A1I6TCA8</accession>
<organism evidence="3 4">
    <name type="scientific">Brevundimonas viscosa</name>
    <dbReference type="NCBI Taxonomy" id="871741"/>
    <lineage>
        <taxon>Bacteria</taxon>
        <taxon>Pseudomonadati</taxon>
        <taxon>Pseudomonadota</taxon>
        <taxon>Alphaproteobacteria</taxon>
        <taxon>Caulobacterales</taxon>
        <taxon>Caulobacteraceae</taxon>
        <taxon>Brevundimonas</taxon>
    </lineage>
</organism>
<name>A0A1I6TCA8_9CAUL</name>
<dbReference type="Proteomes" id="UP000198788">
    <property type="component" value="Unassembled WGS sequence"/>
</dbReference>
<dbReference type="PROSITE" id="PS50234">
    <property type="entry name" value="VWFA"/>
    <property type="match status" value="1"/>
</dbReference>
<evidence type="ECO:0000259" key="2">
    <source>
        <dbReference type="PROSITE" id="PS50234"/>
    </source>
</evidence>
<dbReference type="Pfam" id="PF13400">
    <property type="entry name" value="Tad"/>
    <property type="match status" value="1"/>
</dbReference>
<evidence type="ECO:0000256" key="1">
    <source>
        <dbReference type="SAM" id="MobiDB-lite"/>
    </source>
</evidence>
<feature type="region of interest" description="Disordered" evidence="1">
    <location>
        <begin position="394"/>
        <end position="415"/>
    </location>
</feature>
<dbReference type="Gene3D" id="3.40.50.410">
    <property type="entry name" value="von Willebrand factor, type A domain"/>
    <property type="match status" value="2"/>
</dbReference>
<dbReference type="InterPro" id="IPR028087">
    <property type="entry name" value="Tad_N"/>
</dbReference>
<evidence type="ECO:0000313" key="4">
    <source>
        <dbReference type="Proteomes" id="UP000198788"/>
    </source>
</evidence>
<feature type="compositionally biased region" description="Polar residues" evidence="1">
    <location>
        <begin position="402"/>
        <end position="415"/>
    </location>
</feature>
<protein>
    <submittedName>
        <fullName evidence="3">Flp pilus assembly protein TadG</fullName>
    </submittedName>
</protein>
<dbReference type="EMBL" id="FOZV01000009">
    <property type="protein sequence ID" value="SFS86839.1"/>
    <property type="molecule type" value="Genomic_DNA"/>
</dbReference>
<dbReference type="InterPro" id="IPR036465">
    <property type="entry name" value="vWFA_dom_sf"/>
</dbReference>
<sequence length="488" mass="52657">MSMWADLFRRWRRSEAGNVAMIFALALPVLIVAGGAALDLQRASVARSAAQDAADAAVLAAAASRTQDLGAMTGVVRNYLVENLDDRYLDGQPVSTVDRPREAHVRVRLEGAAPTMFLGLIGIAEMPVVVSATATRGAAEEIELALVLDNTWSMSDRDASGTRKIDALKSAARLLVNELMQDGGGKVRVAVVPYADYVNVGTSNRSQPWVSVPADYSTTSARTCQTITSERRCTRGAPRTCTRYVDGVRESYDCTPSTCTNHPVTPYERCTGGGTTRYRWYGCVASRTEGIMRLNDSQPQKPYPGLLSTSQNCLTPITPLTDRRNTVLSAIDALIVNVGGYRPLTYIPSGLIWGVNTLSPTAPFTDGDPYDAANRKPRKILVLMTDGENTLRFDPSSGRHVTPSTNGNSGAQQLRATNDDTAAICDYARAKDMEVFTVALAVGSTTARNLLEDCATDADHYFDARDTAALRDSFAAIAASINRVRLVE</sequence>
<dbReference type="SUPFAM" id="SSF53300">
    <property type="entry name" value="vWA-like"/>
    <property type="match status" value="1"/>
</dbReference>
<dbReference type="InterPro" id="IPR002035">
    <property type="entry name" value="VWF_A"/>
</dbReference>
<gene>
    <name evidence="3" type="ORF">SAMN05192570_3120</name>
</gene>
<dbReference type="OrthoDB" id="7522752at2"/>
<dbReference type="STRING" id="871741.SAMN05192570_3120"/>
<proteinExistence type="predicted"/>
<keyword evidence="4" id="KW-1185">Reference proteome</keyword>
<evidence type="ECO:0000313" key="3">
    <source>
        <dbReference type="EMBL" id="SFS86839.1"/>
    </source>
</evidence>
<dbReference type="AlphaFoldDB" id="A0A1I6TCA8"/>
<dbReference type="RefSeq" id="WP_092312990.1">
    <property type="nucleotide sequence ID" value="NZ_FOZV01000009.1"/>
</dbReference>